<evidence type="ECO:0000256" key="1">
    <source>
        <dbReference type="ARBA" id="ARBA00004651"/>
    </source>
</evidence>
<evidence type="ECO:0000313" key="10">
    <source>
        <dbReference type="Proteomes" id="UP001596099"/>
    </source>
</evidence>
<evidence type="ECO:0000313" key="9">
    <source>
        <dbReference type="EMBL" id="MFC5971521.1"/>
    </source>
</evidence>
<evidence type="ECO:0000259" key="8">
    <source>
        <dbReference type="Pfam" id="PF01478"/>
    </source>
</evidence>
<keyword evidence="3 7" id="KW-0812">Transmembrane</keyword>
<gene>
    <name evidence="9" type="ORF">ACFPYI_09280</name>
</gene>
<organism evidence="9 10">
    <name type="scientific">Halomarina salina</name>
    <dbReference type="NCBI Taxonomy" id="1872699"/>
    <lineage>
        <taxon>Archaea</taxon>
        <taxon>Methanobacteriati</taxon>
        <taxon>Methanobacteriota</taxon>
        <taxon>Stenosarchaea group</taxon>
        <taxon>Halobacteria</taxon>
        <taxon>Halobacteriales</taxon>
        <taxon>Natronomonadaceae</taxon>
        <taxon>Halomarina</taxon>
    </lineage>
</organism>
<keyword evidence="9" id="KW-0378">Hydrolase</keyword>
<feature type="transmembrane region" description="Helical" evidence="7">
    <location>
        <begin position="71"/>
        <end position="90"/>
    </location>
</feature>
<dbReference type="PANTHER" id="PTHR36506">
    <property type="entry name" value="PREFLAGELLIN PEPTIDASE"/>
    <property type="match status" value="1"/>
</dbReference>
<evidence type="ECO:0000256" key="7">
    <source>
        <dbReference type="SAM" id="Phobius"/>
    </source>
</evidence>
<feature type="transmembrane region" description="Helical" evidence="7">
    <location>
        <begin position="322"/>
        <end position="346"/>
    </location>
</feature>
<evidence type="ECO:0000256" key="4">
    <source>
        <dbReference type="ARBA" id="ARBA00022989"/>
    </source>
</evidence>
<sequence length="352" mass="37712">MFTDSVVQVASLPDLLRLIAVPVFAWAAYHDLRTRRVANATWLPLYALGAVLLVVDVWTAFSAGGATQRLFVVRCVVSLGIVAPLGFAFWRLGGFGGADAKALIALAVLFPTYPAYYLPWGTLPLEPSLLGVFSLTVLTNTVLVGLAFPLVLAVRNLVAGHRSWLMFVGKPVDSTSVDAEYGRLLETTSGRTRGGLDLDALRMYLRWRGTDLGALRSTPDRYRDPSSIDETYAPGDGTVDTTRVATDGGAVVADDEPSGDIVDAVDAPNLEVSDDAKYDDPWGAAAFLADIEGSAYGTTPDQLREGLDVLVERETVWFTPGLPFIVPMFGGLLVGLLYGDVLFVALRALGLA</sequence>
<comment type="subcellular location">
    <subcellularLocation>
        <location evidence="1">Cell membrane</location>
        <topology evidence="1">Multi-pass membrane protein</topology>
    </subcellularLocation>
</comment>
<dbReference type="Pfam" id="PF01478">
    <property type="entry name" value="Peptidase_A24"/>
    <property type="match status" value="1"/>
</dbReference>
<name>A0ABD5RM70_9EURY</name>
<keyword evidence="2" id="KW-1003">Cell membrane</keyword>
<feature type="transmembrane region" description="Helical" evidence="7">
    <location>
        <begin position="41"/>
        <end position="59"/>
    </location>
</feature>
<feature type="region of interest" description="Disordered" evidence="6">
    <location>
        <begin position="218"/>
        <end position="238"/>
    </location>
</feature>
<dbReference type="EC" id="3.4.23.-" evidence="9"/>
<feature type="transmembrane region" description="Helical" evidence="7">
    <location>
        <begin position="6"/>
        <end position="29"/>
    </location>
</feature>
<feature type="domain" description="Prepilin type IV endopeptidase peptidase" evidence="8">
    <location>
        <begin position="19"/>
        <end position="147"/>
    </location>
</feature>
<dbReference type="InterPro" id="IPR000045">
    <property type="entry name" value="Prepilin_IV_endopep_pep"/>
</dbReference>
<evidence type="ECO:0000256" key="3">
    <source>
        <dbReference type="ARBA" id="ARBA00022692"/>
    </source>
</evidence>
<evidence type="ECO:0000256" key="6">
    <source>
        <dbReference type="SAM" id="MobiDB-lite"/>
    </source>
</evidence>
<dbReference type="EMBL" id="JBHSQH010000001">
    <property type="protein sequence ID" value="MFC5971521.1"/>
    <property type="molecule type" value="Genomic_DNA"/>
</dbReference>
<dbReference type="AlphaFoldDB" id="A0ABD5RM70"/>
<evidence type="ECO:0000256" key="5">
    <source>
        <dbReference type="ARBA" id="ARBA00023136"/>
    </source>
</evidence>
<proteinExistence type="predicted"/>
<dbReference type="PANTHER" id="PTHR36506:SF1">
    <property type="entry name" value="PREFLAGELLIN PEPTIDASE"/>
    <property type="match status" value="1"/>
</dbReference>
<comment type="caution">
    <text evidence="9">The sequence shown here is derived from an EMBL/GenBank/DDBJ whole genome shotgun (WGS) entry which is preliminary data.</text>
</comment>
<keyword evidence="4 7" id="KW-1133">Transmembrane helix</keyword>
<protein>
    <submittedName>
        <fullName evidence="9">A24 family peptidase</fullName>
        <ecNumber evidence="9">3.4.23.-</ecNumber>
    </submittedName>
</protein>
<dbReference type="Proteomes" id="UP001596099">
    <property type="component" value="Unassembled WGS sequence"/>
</dbReference>
<dbReference type="InterPro" id="IPR052218">
    <property type="entry name" value="Preflagellin_Peptidase"/>
</dbReference>
<dbReference type="Gene3D" id="1.20.120.1220">
    <property type="match status" value="1"/>
</dbReference>
<feature type="transmembrane region" description="Helical" evidence="7">
    <location>
        <begin position="132"/>
        <end position="154"/>
    </location>
</feature>
<keyword evidence="5 7" id="KW-0472">Membrane</keyword>
<accession>A0ABD5RM70</accession>
<dbReference type="GO" id="GO:0005886">
    <property type="term" value="C:plasma membrane"/>
    <property type="evidence" value="ECO:0007669"/>
    <property type="project" value="UniProtKB-SubCell"/>
</dbReference>
<keyword evidence="10" id="KW-1185">Reference proteome</keyword>
<reference evidence="9 10" key="1">
    <citation type="journal article" date="2019" name="Int. J. Syst. Evol. Microbiol.">
        <title>The Global Catalogue of Microorganisms (GCM) 10K type strain sequencing project: providing services to taxonomists for standard genome sequencing and annotation.</title>
        <authorList>
            <consortium name="The Broad Institute Genomics Platform"/>
            <consortium name="The Broad Institute Genome Sequencing Center for Infectious Disease"/>
            <person name="Wu L."/>
            <person name="Ma J."/>
        </authorList>
    </citation>
    <scope>NUCLEOTIDE SEQUENCE [LARGE SCALE GENOMIC DNA]</scope>
    <source>
        <strain evidence="9 10">CGMCC 1.12543</strain>
    </source>
</reference>
<dbReference type="GO" id="GO:0016787">
    <property type="term" value="F:hydrolase activity"/>
    <property type="evidence" value="ECO:0007669"/>
    <property type="project" value="UniProtKB-KW"/>
</dbReference>
<feature type="transmembrane region" description="Helical" evidence="7">
    <location>
        <begin position="102"/>
        <end position="120"/>
    </location>
</feature>
<evidence type="ECO:0000256" key="2">
    <source>
        <dbReference type="ARBA" id="ARBA00022475"/>
    </source>
</evidence>
<dbReference type="RefSeq" id="WP_247414415.1">
    <property type="nucleotide sequence ID" value="NZ_JALLGW010000001.1"/>
</dbReference>